<dbReference type="AlphaFoldDB" id="A0A4Y4DMP6"/>
<dbReference type="InterPro" id="IPR016047">
    <property type="entry name" value="M23ase_b-sheet_dom"/>
</dbReference>
<reference evidence="4 5" key="1">
    <citation type="submission" date="2019-06" db="EMBL/GenBank/DDBJ databases">
        <title>Whole genome shotgun sequence of Glutamicibacter uratoxydans NBRC 15515.</title>
        <authorList>
            <person name="Hosoyama A."/>
            <person name="Uohara A."/>
            <person name="Ohji S."/>
            <person name="Ichikawa N."/>
        </authorList>
    </citation>
    <scope>NUCLEOTIDE SEQUENCE [LARGE SCALE GENOMIC DNA]</scope>
    <source>
        <strain evidence="4 5">NBRC 15515</strain>
    </source>
</reference>
<sequence length="435" mass="47110">MKRFLATILAVFLALAMLVGVVPAAQADSTLTVRLGPAQWFVEPALSAGGKNLPVMGTVGTGTRITVRCWVRGQKIYSNDYKLTSDLWYRASNGWYVNGADFTSNQTSAPSGIAECGATVPGLSTQKWYTIRANHSGKVLDVAGGSTTSGTKIRQWTANGSAAQQFRFIKLGATSHRGAFYRVESKVAGTNQWDLSGNEINQNGVKLQIWGAQGWSSRDSQYLVYSPTGSLRDVQFRPRHNTNKCLDIQGGNTSTWDGAAALIWDCGAGAKSRSFTLTAVADVYTDPGYRLPFTKGAQYKITQSPQDSFSHNDAYNKTAVDFAMNTGTPIRASASGRVYFEGWVTSGAGIQILVDHGDNKCAQYAHLSRTIIDRGQYVSRGQIIGYSGATGNVTGPHLHWAMVNCNTQTSREIINTLEHGRIYPKGTYSKPSQNG</sequence>
<dbReference type="Pfam" id="PF01551">
    <property type="entry name" value="Peptidase_M23"/>
    <property type="match status" value="1"/>
</dbReference>
<gene>
    <name evidence="4" type="ORF">AUR04nite_17480</name>
</gene>
<evidence type="ECO:0000313" key="5">
    <source>
        <dbReference type="Proteomes" id="UP000316612"/>
    </source>
</evidence>
<dbReference type="GO" id="GO:0004222">
    <property type="term" value="F:metalloendopeptidase activity"/>
    <property type="evidence" value="ECO:0007669"/>
    <property type="project" value="TreeGrafter"/>
</dbReference>
<keyword evidence="1 2" id="KW-0732">Signal</keyword>
<dbReference type="RefSeq" id="WP_170184152.1">
    <property type="nucleotide sequence ID" value="NZ_BAAAJL010000011.1"/>
</dbReference>
<dbReference type="SUPFAM" id="SSF51261">
    <property type="entry name" value="Duplicated hybrid motif"/>
    <property type="match status" value="1"/>
</dbReference>
<dbReference type="CDD" id="cd12797">
    <property type="entry name" value="M23_peptidase"/>
    <property type="match status" value="1"/>
</dbReference>
<dbReference type="Pfam" id="PF14200">
    <property type="entry name" value="RicinB_lectin_2"/>
    <property type="match status" value="1"/>
</dbReference>
<evidence type="ECO:0000313" key="4">
    <source>
        <dbReference type="EMBL" id="GED06216.1"/>
    </source>
</evidence>
<dbReference type="SUPFAM" id="SSF50370">
    <property type="entry name" value="Ricin B-like lectins"/>
    <property type="match status" value="1"/>
</dbReference>
<dbReference type="Gene3D" id="2.70.70.10">
    <property type="entry name" value="Glucose Permease (Domain IIA)"/>
    <property type="match status" value="1"/>
</dbReference>
<proteinExistence type="predicted"/>
<dbReference type="CDD" id="cd00161">
    <property type="entry name" value="beta-trefoil_Ricin-like"/>
    <property type="match status" value="1"/>
</dbReference>
<dbReference type="InterPro" id="IPR035992">
    <property type="entry name" value="Ricin_B-like_lectins"/>
</dbReference>
<dbReference type="PANTHER" id="PTHR21666">
    <property type="entry name" value="PEPTIDASE-RELATED"/>
    <property type="match status" value="1"/>
</dbReference>
<dbReference type="Proteomes" id="UP000316612">
    <property type="component" value="Unassembled WGS sequence"/>
</dbReference>
<evidence type="ECO:0000259" key="3">
    <source>
        <dbReference type="SMART" id="SM00458"/>
    </source>
</evidence>
<keyword evidence="5" id="KW-1185">Reference proteome</keyword>
<feature type="chain" id="PRO_5021396961" description="Ricin B lectin domain-containing protein" evidence="2">
    <location>
        <begin position="28"/>
        <end position="435"/>
    </location>
</feature>
<dbReference type="InterPro" id="IPR011055">
    <property type="entry name" value="Dup_hybrid_motif"/>
</dbReference>
<feature type="signal peptide" evidence="2">
    <location>
        <begin position="1"/>
        <end position="27"/>
    </location>
</feature>
<accession>A0A4Y4DMP6</accession>
<evidence type="ECO:0000256" key="2">
    <source>
        <dbReference type="SAM" id="SignalP"/>
    </source>
</evidence>
<evidence type="ECO:0000256" key="1">
    <source>
        <dbReference type="ARBA" id="ARBA00022729"/>
    </source>
</evidence>
<dbReference type="SMART" id="SM00458">
    <property type="entry name" value="RICIN"/>
    <property type="match status" value="1"/>
</dbReference>
<comment type="caution">
    <text evidence="4">The sequence shown here is derived from an EMBL/GenBank/DDBJ whole genome shotgun (WGS) entry which is preliminary data.</text>
</comment>
<dbReference type="InterPro" id="IPR050570">
    <property type="entry name" value="Cell_wall_metabolism_enzyme"/>
</dbReference>
<protein>
    <recommendedName>
        <fullName evidence="3">Ricin B lectin domain-containing protein</fullName>
    </recommendedName>
</protein>
<dbReference type="InterPro" id="IPR000772">
    <property type="entry name" value="Ricin_B_lectin"/>
</dbReference>
<dbReference type="Gene3D" id="2.80.10.50">
    <property type="match status" value="2"/>
</dbReference>
<name>A0A4Y4DMP6_GLUUR</name>
<dbReference type="PANTHER" id="PTHR21666:SF289">
    <property type="entry name" value="L-ALA--D-GLU ENDOPEPTIDASE"/>
    <property type="match status" value="1"/>
</dbReference>
<organism evidence="4 5">
    <name type="scientific">Glutamicibacter uratoxydans</name>
    <name type="common">Arthrobacter uratoxydans</name>
    <dbReference type="NCBI Taxonomy" id="43667"/>
    <lineage>
        <taxon>Bacteria</taxon>
        <taxon>Bacillati</taxon>
        <taxon>Actinomycetota</taxon>
        <taxon>Actinomycetes</taxon>
        <taxon>Micrococcales</taxon>
        <taxon>Micrococcaceae</taxon>
        <taxon>Glutamicibacter</taxon>
    </lineage>
</organism>
<feature type="domain" description="Ricin B lectin" evidence="3">
    <location>
        <begin position="125"/>
        <end position="278"/>
    </location>
</feature>
<dbReference type="EMBL" id="BJNY01000009">
    <property type="protein sequence ID" value="GED06216.1"/>
    <property type="molecule type" value="Genomic_DNA"/>
</dbReference>